<dbReference type="EnsemblMetazoa" id="SCAU002013-RA">
    <property type="protein sequence ID" value="SCAU002013-PA"/>
    <property type="gene ID" value="SCAU002013"/>
</dbReference>
<dbReference type="Pfam" id="PF06477">
    <property type="entry name" value="DUF1091"/>
    <property type="match status" value="1"/>
</dbReference>
<accession>A0A1I8NU11</accession>
<evidence type="ECO:0008006" key="4">
    <source>
        <dbReference type="Google" id="ProtNLM"/>
    </source>
</evidence>
<gene>
    <name evidence="2" type="primary">106086003</name>
</gene>
<dbReference type="SMART" id="SM00697">
    <property type="entry name" value="DM8"/>
    <property type="match status" value="1"/>
</dbReference>
<organism evidence="2 3">
    <name type="scientific">Stomoxys calcitrans</name>
    <name type="common">Stable fly</name>
    <name type="synonym">Conops calcitrans</name>
    <dbReference type="NCBI Taxonomy" id="35570"/>
    <lineage>
        <taxon>Eukaryota</taxon>
        <taxon>Metazoa</taxon>
        <taxon>Ecdysozoa</taxon>
        <taxon>Arthropoda</taxon>
        <taxon>Hexapoda</taxon>
        <taxon>Insecta</taxon>
        <taxon>Pterygota</taxon>
        <taxon>Neoptera</taxon>
        <taxon>Endopterygota</taxon>
        <taxon>Diptera</taxon>
        <taxon>Brachycera</taxon>
        <taxon>Muscomorpha</taxon>
        <taxon>Muscoidea</taxon>
        <taxon>Muscidae</taxon>
        <taxon>Stomoxys</taxon>
    </lineage>
</organism>
<evidence type="ECO:0000256" key="1">
    <source>
        <dbReference type="SAM" id="Phobius"/>
    </source>
</evidence>
<evidence type="ECO:0000313" key="3">
    <source>
        <dbReference type="Proteomes" id="UP000095300"/>
    </source>
</evidence>
<proteinExistence type="predicted"/>
<sequence length="183" mass="21162">MISGSFTFGIVVFFAILVFQLGAKSIFKFTNIKCQDHDLNFSRSEVCRLKVIGRGLVSLNVRVGLYKTPVTNVTLNMGFYKKANGFKPFLYNYTVDFCDFVRNRKRYPVVKVIFDIFLSASNINHTCPYDHAIVVDNLVLDEGKFQYLPIPEGEYMLKLRVFAYNDLKATVEAYYYRKMSFSL</sequence>
<dbReference type="Proteomes" id="UP000095300">
    <property type="component" value="Unassembled WGS sequence"/>
</dbReference>
<dbReference type="KEGG" id="scac:106086003"/>
<evidence type="ECO:0000313" key="2">
    <source>
        <dbReference type="EnsemblMetazoa" id="SCAU002013-PA"/>
    </source>
</evidence>
<protein>
    <recommendedName>
        <fullName evidence="4">MD-2-related lipid-recognition domain-containing protein</fullName>
    </recommendedName>
</protein>
<dbReference type="InterPro" id="IPR010512">
    <property type="entry name" value="DUF1091"/>
</dbReference>
<dbReference type="PANTHER" id="PTHR20898">
    <property type="entry name" value="DAEDALUS ON 3-RELATED-RELATED"/>
    <property type="match status" value="1"/>
</dbReference>
<name>A0A1I8NU11_STOCA</name>
<keyword evidence="1" id="KW-0472">Membrane</keyword>
<dbReference type="VEuPathDB" id="VectorBase:SCAU002013"/>
<dbReference type="AlphaFoldDB" id="A0A1I8NU11"/>
<reference evidence="2" key="1">
    <citation type="submission" date="2020-05" db="UniProtKB">
        <authorList>
            <consortium name="EnsemblMetazoa"/>
        </authorList>
    </citation>
    <scope>IDENTIFICATION</scope>
    <source>
        <strain evidence="2">USDA</strain>
    </source>
</reference>
<keyword evidence="1" id="KW-0812">Transmembrane</keyword>
<dbReference type="OrthoDB" id="7727171at2759"/>
<keyword evidence="3" id="KW-1185">Reference proteome</keyword>
<keyword evidence="1" id="KW-1133">Transmembrane helix</keyword>
<feature type="transmembrane region" description="Helical" evidence="1">
    <location>
        <begin position="6"/>
        <end position="23"/>
    </location>
</feature>
<dbReference type="PANTHER" id="PTHR20898:SF0">
    <property type="entry name" value="DAEDALUS ON 3-RELATED"/>
    <property type="match status" value="1"/>
</dbReference>